<evidence type="ECO:0000313" key="1">
    <source>
        <dbReference type="EMBL" id="KAJ8795140.1"/>
    </source>
</evidence>
<evidence type="ECO:0000313" key="2">
    <source>
        <dbReference type="Proteomes" id="UP001159641"/>
    </source>
</evidence>
<sequence>MLLSSFKDLMPGLYKKFGDIFKKPCDQTSLVAQWLRICLPMQGTRVRALVQEDLTCRRATKCVHHNY</sequence>
<dbReference type="Proteomes" id="UP001159641">
    <property type="component" value="Unassembled WGS sequence"/>
</dbReference>
<protein>
    <submittedName>
        <fullName evidence="1">Uncharacterized protein</fullName>
    </submittedName>
</protein>
<gene>
    <name evidence="1" type="ORF">J1605_018486</name>
</gene>
<proteinExistence type="predicted"/>
<reference evidence="1 2" key="1">
    <citation type="submission" date="2022-11" db="EMBL/GenBank/DDBJ databases">
        <title>Whole genome sequence of Eschrichtius robustus ER-17-0199.</title>
        <authorList>
            <person name="Bruniche-Olsen A."/>
            <person name="Black A.N."/>
            <person name="Fields C.J."/>
            <person name="Walden K."/>
            <person name="Dewoody J.A."/>
        </authorList>
    </citation>
    <scope>NUCLEOTIDE SEQUENCE [LARGE SCALE GENOMIC DNA]</scope>
    <source>
        <strain evidence="1">ER-17-0199</strain>
        <tissue evidence="1">Blubber</tissue>
    </source>
</reference>
<name>A0AB34HWG8_ESCRO</name>
<organism evidence="1 2">
    <name type="scientific">Eschrichtius robustus</name>
    <name type="common">California gray whale</name>
    <name type="synonym">Eschrichtius gibbosus</name>
    <dbReference type="NCBI Taxonomy" id="9764"/>
    <lineage>
        <taxon>Eukaryota</taxon>
        <taxon>Metazoa</taxon>
        <taxon>Chordata</taxon>
        <taxon>Craniata</taxon>
        <taxon>Vertebrata</taxon>
        <taxon>Euteleostomi</taxon>
        <taxon>Mammalia</taxon>
        <taxon>Eutheria</taxon>
        <taxon>Laurasiatheria</taxon>
        <taxon>Artiodactyla</taxon>
        <taxon>Whippomorpha</taxon>
        <taxon>Cetacea</taxon>
        <taxon>Mysticeti</taxon>
        <taxon>Eschrichtiidae</taxon>
        <taxon>Eschrichtius</taxon>
    </lineage>
</organism>
<accession>A0AB34HWG8</accession>
<dbReference type="AlphaFoldDB" id="A0AB34HWG8"/>
<dbReference type="EMBL" id="JAIQCJ010000605">
    <property type="protein sequence ID" value="KAJ8795140.1"/>
    <property type="molecule type" value="Genomic_DNA"/>
</dbReference>
<comment type="caution">
    <text evidence="1">The sequence shown here is derived from an EMBL/GenBank/DDBJ whole genome shotgun (WGS) entry which is preliminary data.</text>
</comment>
<keyword evidence="2" id="KW-1185">Reference proteome</keyword>